<evidence type="ECO:0000313" key="3">
    <source>
        <dbReference type="Proteomes" id="UP000179057"/>
    </source>
</evidence>
<dbReference type="Proteomes" id="UP000179057">
    <property type="component" value="Unassembled WGS sequence"/>
</dbReference>
<comment type="caution">
    <text evidence="2">The sequence shown here is derived from an EMBL/GenBank/DDBJ whole genome shotgun (WGS) entry which is preliminary data.</text>
</comment>
<evidence type="ECO:0000259" key="1">
    <source>
        <dbReference type="Pfam" id="PF16656"/>
    </source>
</evidence>
<dbReference type="SUPFAM" id="SSF49363">
    <property type="entry name" value="Purple acid phosphatase, N-terminal domain"/>
    <property type="match status" value="1"/>
</dbReference>
<name>A0A1F8E252_9BACT</name>
<dbReference type="InterPro" id="IPR015914">
    <property type="entry name" value="PAPs_N"/>
</dbReference>
<sequence length="1375" mass="141230">MKSLWGCAKNGILIVYMFIKKRLRIPSKFFRFVKKVALTSAMIFVVLLSNGGYVILSALHFDTLADAVQAPQAQAAHGDGILFYGIAGDATPQVRDYFSATNSFGAAEPTVTGTQPNIVVFKPASMKQEFIGGYLNPAGNLQIMCYDGVTWTNEWSVAVGGTGTTRRFDISYEDASSDVIVLYSTNAGATNELAYRTKSGASGCGSGNWSGATNLDPVRTSGVVQWVKLAKNGTSGSNLVAAIWADANSDLSAMVWSGSAWGNEPSAALSTTLEVAAAAQDVDDFDIGYESLSGDLMIVWSNSGQGATGLLKYAACTGNSASCVWTLNGTIPTVADAGTNIDLSGDPLTDQMSMSATDNGTGDLSAGYWSGSAWTGYANLDISTEAPTAGKRLNQTAWLTNGSITRWIIVYDDASGGNLDWFLATPGSAPVQQSDTVISPNLNDIRHRYRADNNPFDSSEVMFAISDSTQSIYAKRVVMDAAGEFTWSNADGGASLGTLNAVPPEGFHFVYDRYVSNALTIGVTAGSMVSNINSGDSDQYANTALCADAGICAAFTLSVDGSAVTVGSIKVTQTGTVDATNDLSNVALFYDTDGNYSNGVTGQYDGTVANFTAGTVTFSGSLALTPGTTYYFYVRYDAKNGSNAPKGGQTVDFSIAANSDVTLSSGTADIAGGGAVLAGSTTIIPNATATTYGSGLADGGRSYESITVTGYGFGVAPGGSRANCSGAVDTGCVRFVVGGNATVADGDITAWSNTSITYAIDPGLATLGGASAVEVVAGGQSDASDLNFTIYPNVTGMAVCVDCGTNAAREYNAADTDGLMMLQGDHFGATAGTATFGGGFGSLAGTIHATAEGPCTTGGWSAAGYSGNTVCVEVSPAISNSVYTGTVTVTRNSDAKTDYIDLRVLPRIISNSPTSDIKGATVQILGDHLCESGTCPTAGNRSTVSDNILFGTTQAPDADFLALSGGAGACNGSGAAWTHTEVCVKVPAAVGAGSQPTKATSNNSYLSNEKAFTVLSSIPNDPDNLLQYQADGVTPISVGGSITAGDMVHAADIAASLAINMALQIESKPVGTSFACGAGDCADAEEGTVVGGGACTSCMVLNNAQLSHPHPDGSYHWQARVRNTTTNEYSGWVSFGGNPESEPDYIRDVTAPAITSGPDAAADTNSATITWGTSGEQSTSQVQYNTTGTFVNNCATNNDCTALDATYVFNHTVVLGNLDSNTTYYYRVRSKDAAANETIGSTLSFATGGVNQPGKTVSFHIIGSAGAISGGGSTAPTFTVGLPETSPSIKSAFVELTGISGTSGTNTVGVQVNGQAIGSYVIDAVSKTQFKILYLVDPANLTINDDPTINTLTISPSLDTYISSAKIVVTYAYTP</sequence>
<dbReference type="EMBL" id="MGIV01000014">
    <property type="protein sequence ID" value="OGM94288.1"/>
    <property type="molecule type" value="Genomic_DNA"/>
</dbReference>
<dbReference type="GO" id="GO:0003993">
    <property type="term" value="F:acid phosphatase activity"/>
    <property type="evidence" value="ECO:0007669"/>
    <property type="project" value="InterPro"/>
</dbReference>
<dbReference type="Gene3D" id="2.60.40.380">
    <property type="entry name" value="Purple acid phosphatase-like, N-terminal"/>
    <property type="match status" value="1"/>
</dbReference>
<evidence type="ECO:0000313" key="2">
    <source>
        <dbReference type="EMBL" id="OGM94288.1"/>
    </source>
</evidence>
<accession>A0A1F8E252</accession>
<dbReference type="Pfam" id="PF16656">
    <property type="entry name" value="Pur_ac_phosph_N"/>
    <property type="match status" value="1"/>
</dbReference>
<dbReference type="Gene3D" id="2.60.40.10">
    <property type="entry name" value="Immunoglobulins"/>
    <property type="match status" value="2"/>
</dbReference>
<dbReference type="InterPro" id="IPR008963">
    <property type="entry name" value="Purple_acid_Pase-like_N"/>
</dbReference>
<protein>
    <recommendedName>
        <fullName evidence="1">Purple acid phosphatase N-terminal domain-containing protein</fullName>
    </recommendedName>
</protein>
<feature type="domain" description="Purple acid phosphatase N-terminal" evidence="1">
    <location>
        <begin position="1163"/>
        <end position="1242"/>
    </location>
</feature>
<organism evidence="2 3">
    <name type="scientific">Candidatus Wolfebacteria bacterium RIFOXYD1_FULL_48_65</name>
    <dbReference type="NCBI Taxonomy" id="1802561"/>
    <lineage>
        <taxon>Bacteria</taxon>
        <taxon>Candidatus Wolfeibacteriota</taxon>
    </lineage>
</organism>
<dbReference type="InterPro" id="IPR013783">
    <property type="entry name" value="Ig-like_fold"/>
</dbReference>
<gene>
    <name evidence="2" type="ORF">A2610_03230</name>
</gene>
<dbReference type="GO" id="GO:0046872">
    <property type="term" value="F:metal ion binding"/>
    <property type="evidence" value="ECO:0007669"/>
    <property type="project" value="InterPro"/>
</dbReference>
<proteinExistence type="predicted"/>
<reference evidence="2 3" key="1">
    <citation type="journal article" date="2016" name="Nat. Commun.">
        <title>Thousands of microbial genomes shed light on interconnected biogeochemical processes in an aquifer system.</title>
        <authorList>
            <person name="Anantharaman K."/>
            <person name="Brown C.T."/>
            <person name="Hug L.A."/>
            <person name="Sharon I."/>
            <person name="Castelle C.J."/>
            <person name="Probst A.J."/>
            <person name="Thomas B.C."/>
            <person name="Singh A."/>
            <person name="Wilkins M.J."/>
            <person name="Karaoz U."/>
            <person name="Brodie E.L."/>
            <person name="Williams K.H."/>
            <person name="Hubbard S.S."/>
            <person name="Banfield J.F."/>
        </authorList>
    </citation>
    <scope>NUCLEOTIDE SEQUENCE [LARGE SCALE GENOMIC DNA]</scope>
</reference>